<gene>
    <name evidence="1" type="ORF">SVUK_LOCUS9907</name>
</gene>
<organism evidence="1 2">
    <name type="scientific">Strongylus vulgaris</name>
    <name type="common">Blood worm</name>
    <dbReference type="NCBI Taxonomy" id="40348"/>
    <lineage>
        <taxon>Eukaryota</taxon>
        <taxon>Metazoa</taxon>
        <taxon>Ecdysozoa</taxon>
        <taxon>Nematoda</taxon>
        <taxon>Chromadorea</taxon>
        <taxon>Rhabditida</taxon>
        <taxon>Rhabditina</taxon>
        <taxon>Rhabditomorpha</taxon>
        <taxon>Strongyloidea</taxon>
        <taxon>Strongylidae</taxon>
        <taxon>Strongylus</taxon>
    </lineage>
</organism>
<protein>
    <submittedName>
        <fullName evidence="1">Uncharacterized protein</fullName>
    </submittedName>
</protein>
<dbReference type="Proteomes" id="UP000270094">
    <property type="component" value="Unassembled WGS sequence"/>
</dbReference>
<name>A0A3P7J565_STRVU</name>
<feature type="non-terminal residue" evidence="1">
    <location>
        <position position="1"/>
    </location>
</feature>
<evidence type="ECO:0000313" key="1">
    <source>
        <dbReference type="EMBL" id="VDM74909.1"/>
    </source>
</evidence>
<dbReference type="OrthoDB" id="2373987at2759"/>
<dbReference type="EMBL" id="UYYB01094736">
    <property type="protein sequence ID" value="VDM74909.1"/>
    <property type="molecule type" value="Genomic_DNA"/>
</dbReference>
<evidence type="ECO:0000313" key="2">
    <source>
        <dbReference type="Proteomes" id="UP000270094"/>
    </source>
</evidence>
<feature type="non-terminal residue" evidence="1">
    <location>
        <position position="56"/>
    </location>
</feature>
<sequence>CANSAGFLPHITPLMLACILNNFAIVQCLLLRNHTLDVPHHLMCKFAKYYKIVSLQ</sequence>
<proteinExistence type="predicted"/>
<accession>A0A3P7J565</accession>
<dbReference type="AlphaFoldDB" id="A0A3P7J565"/>
<reference evidence="1 2" key="1">
    <citation type="submission" date="2018-11" db="EMBL/GenBank/DDBJ databases">
        <authorList>
            <consortium name="Pathogen Informatics"/>
        </authorList>
    </citation>
    <scope>NUCLEOTIDE SEQUENCE [LARGE SCALE GENOMIC DNA]</scope>
</reference>
<keyword evidence="2" id="KW-1185">Reference proteome</keyword>